<evidence type="ECO:0000256" key="3">
    <source>
        <dbReference type="ARBA" id="ARBA00022840"/>
    </source>
</evidence>
<dbReference type="InterPro" id="IPR003593">
    <property type="entry name" value="AAA+_ATPase"/>
</dbReference>
<dbReference type="GO" id="GO:0016887">
    <property type="term" value="F:ATP hydrolysis activity"/>
    <property type="evidence" value="ECO:0007669"/>
    <property type="project" value="InterPro"/>
</dbReference>
<dbReference type="InterPro" id="IPR027417">
    <property type="entry name" value="P-loop_NTPase"/>
</dbReference>
<keyword evidence="3 5" id="KW-0067">ATP-binding</keyword>
<name>A0A9X3AE16_9GAMM</name>
<feature type="domain" description="ABC transporter" evidence="4">
    <location>
        <begin position="18"/>
        <end position="250"/>
    </location>
</feature>
<keyword evidence="1" id="KW-0813">Transport</keyword>
<dbReference type="PROSITE" id="PS00211">
    <property type="entry name" value="ABC_TRANSPORTER_1"/>
    <property type="match status" value="1"/>
</dbReference>
<dbReference type="PANTHER" id="PTHR24220:SF611">
    <property type="entry name" value="ATP-BINDING COMPONENT OF ABC TRANSPORTER-RELATED"/>
    <property type="match status" value="1"/>
</dbReference>
<dbReference type="SUPFAM" id="SSF52540">
    <property type="entry name" value="P-loop containing nucleoside triphosphate hydrolases"/>
    <property type="match status" value="1"/>
</dbReference>
<dbReference type="CDD" id="cd03255">
    <property type="entry name" value="ABC_MJ0796_LolCDE_FtsE"/>
    <property type="match status" value="1"/>
</dbReference>
<evidence type="ECO:0000256" key="2">
    <source>
        <dbReference type="ARBA" id="ARBA00022741"/>
    </source>
</evidence>
<dbReference type="GO" id="GO:0005886">
    <property type="term" value="C:plasma membrane"/>
    <property type="evidence" value="ECO:0007669"/>
    <property type="project" value="TreeGrafter"/>
</dbReference>
<dbReference type="InterPro" id="IPR017871">
    <property type="entry name" value="ABC_transporter-like_CS"/>
</dbReference>
<dbReference type="InterPro" id="IPR015854">
    <property type="entry name" value="ABC_transpr_LolD-like"/>
</dbReference>
<dbReference type="PANTHER" id="PTHR24220">
    <property type="entry name" value="IMPORT ATP-BINDING PROTEIN"/>
    <property type="match status" value="1"/>
</dbReference>
<keyword evidence="2" id="KW-0547">Nucleotide-binding</keyword>
<evidence type="ECO:0000259" key="4">
    <source>
        <dbReference type="PROSITE" id="PS50893"/>
    </source>
</evidence>
<protein>
    <submittedName>
        <fullName evidence="5">ABC transporter ATP-binding protein</fullName>
    </submittedName>
</protein>
<gene>
    <name evidence="5" type="ORF">NYR02_02170</name>
</gene>
<organism evidence="5 6">
    <name type="scientific">Thalassolituus pacificus</name>
    <dbReference type="NCBI Taxonomy" id="2975440"/>
    <lineage>
        <taxon>Bacteria</taxon>
        <taxon>Pseudomonadati</taxon>
        <taxon>Pseudomonadota</taxon>
        <taxon>Gammaproteobacteria</taxon>
        <taxon>Oceanospirillales</taxon>
        <taxon>Oceanospirillaceae</taxon>
        <taxon>Thalassolituus</taxon>
    </lineage>
</organism>
<dbReference type="Gene3D" id="3.40.50.300">
    <property type="entry name" value="P-loop containing nucleotide triphosphate hydrolases"/>
    <property type="match status" value="1"/>
</dbReference>
<dbReference type="Proteomes" id="UP001147830">
    <property type="component" value="Unassembled WGS sequence"/>
</dbReference>
<evidence type="ECO:0000313" key="6">
    <source>
        <dbReference type="Proteomes" id="UP001147830"/>
    </source>
</evidence>
<reference evidence="5" key="2">
    <citation type="submission" date="2022-08" db="EMBL/GenBank/DDBJ databases">
        <authorList>
            <person name="Dong C."/>
        </authorList>
    </citation>
    <scope>NUCLEOTIDE SEQUENCE</scope>
    <source>
        <strain evidence="5">59MF3M-4</strain>
    </source>
</reference>
<dbReference type="RefSeq" id="WP_260974758.1">
    <property type="nucleotide sequence ID" value="NZ_JAOANI010000009.1"/>
</dbReference>
<comment type="caution">
    <text evidence="5">The sequence shown here is derived from an EMBL/GenBank/DDBJ whole genome shotgun (WGS) entry which is preliminary data.</text>
</comment>
<dbReference type="InterPro" id="IPR003439">
    <property type="entry name" value="ABC_transporter-like_ATP-bd"/>
</dbReference>
<sequence>MITADLSADQPVAVQPVLEIRHLLHAWPDAQSGQAETLLDIHHFQLQAGERCFLHGPSGSGKSTLLNIIAGLCQPSTGEVWLAGKSLWQLSARQRDHLRARKTGVISQTFNLLPYLTVSENLQLMQNFAGQHNDRYWQNYLLQQLNLSEQANQTVAQLSVGQQQRAAIARALVHRPALIIADEPTSALDSANKDAFMRLLLQECSASGASLLLVSHDLSLQPHFDRVLDIASCKPGQRATQESDKEPLPC</sequence>
<proteinExistence type="predicted"/>
<dbReference type="PROSITE" id="PS50893">
    <property type="entry name" value="ABC_TRANSPORTER_2"/>
    <property type="match status" value="1"/>
</dbReference>
<dbReference type="InterPro" id="IPR017911">
    <property type="entry name" value="MacB-like_ATP-bd"/>
</dbReference>
<dbReference type="Pfam" id="PF00005">
    <property type="entry name" value="ABC_tran"/>
    <property type="match status" value="1"/>
</dbReference>
<dbReference type="AlphaFoldDB" id="A0A9X3AE16"/>
<dbReference type="GO" id="GO:0005524">
    <property type="term" value="F:ATP binding"/>
    <property type="evidence" value="ECO:0007669"/>
    <property type="project" value="UniProtKB-KW"/>
</dbReference>
<keyword evidence="6" id="KW-1185">Reference proteome</keyword>
<reference evidence="5" key="1">
    <citation type="journal article" date="2022" name="Front. Microbiol.">
        <title>Genome-based taxonomic rearrangement of Oceanobacter-related bacteria including the description of Thalassolituus hydrocarbonoclasticus sp. nov. and Thalassolituus pacificus sp. nov. and emended description of the genus Thalassolituus.</title>
        <authorList>
            <person name="Dong C."/>
            <person name="Wei L."/>
            <person name="Wang J."/>
            <person name="Lai Q."/>
            <person name="Huang Z."/>
            <person name="Shao Z."/>
        </authorList>
    </citation>
    <scope>NUCLEOTIDE SEQUENCE</scope>
    <source>
        <strain evidence="5">59MF3M-4</strain>
    </source>
</reference>
<dbReference type="EMBL" id="JAOANI010000009">
    <property type="protein sequence ID" value="MCT7357827.1"/>
    <property type="molecule type" value="Genomic_DNA"/>
</dbReference>
<dbReference type="SMART" id="SM00382">
    <property type="entry name" value="AAA"/>
    <property type="match status" value="1"/>
</dbReference>
<dbReference type="GO" id="GO:0022857">
    <property type="term" value="F:transmembrane transporter activity"/>
    <property type="evidence" value="ECO:0007669"/>
    <property type="project" value="TreeGrafter"/>
</dbReference>
<accession>A0A9X3AE16</accession>
<evidence type="ECO:0000313" key="5">
    <source>
        <dbReference type="EMBL" id="MCT7357827.1"/>
    </source>
</evidence>
<evidence type="ECO:0000256" key="1">
    <source>
        <dbReference type="ARBA" id="ARBA00022448"/>
    </source>
</evidence>